<dbReference type="GO" id="GO:0005743">
    <property type="term" value="C:mitochondrial inner membrane"/>
    <property type="evidence" value="ECO:0007669"/>
    <property type="project" value="UniProtKB-SubCell"/>
</dbReference>
<feature type="compositionally biased region" description="Basic and acidic residues" evidence="15">
    <location>
        <begin position="264"/>
        <end position="287"/>
    </location>
</feature>
<evidence type="ECO:0000256" key="13">
    <source>
        <dbReference type="ARBA" id="ARBA00023136"/>
    </source>
</evidence>
<protein>
    <recommendedName>
        <fullName evidence="14">Ubiquinol oxidase</fullName>
        <ecNumber evidence="14">1.10.3.11</ecNumber>
    </recommendedName>
</protein>
<comment type="cofactor">
    <cofactor evidence="14">
        <name>Fe cation</name>
        <dbReference type="ChEBI" id="CHEBI:24875"/>
    </cofactor>
    <text evidence="14">Binds 2 iron ions per subunit.</text>
</comment>
<dbReference type="GO" id="GO:0106292">
    <property type="term" value="F:superoxide-generating NADPH oxidase activity"/>
    <property type="evidence" value="ECO:0007669"/>
    <property type="project" value="UniProtKB-ARBA"/>
</dbReference>
<feature type="compositionally biased region" description="Basic and acidic residues" evidence="15">
    <location>
        <begin position="19"/>
        <end position="30"/>
    </location>
</feature>
<evidence type="ECO:0000256" key="1">
    <source>
        <dbReference type="ARBA" id="ARBA00001192"/>
    </source>
</evidence>
<evidence type="ECO:0000256" key="5">
    <source>
        <dbReference type="ARBA" id="ARBA00022448"/>
    </source>
</evidence>
<dbReference type="GO" id="GO:0009916">
    <property type="term" value="F:alternative oxidase activity"/>
    <property type="evidence" value="ECO:0007669"/>
    <property type="project" value="UniProtKB-UniRule"/>
</dbReference>
<organism evidence="16 17">
    <name type="scientific">Rhododendron griersonianum</name>
    <dbReference type="NCBI Taxonomy" id="479676"/>
    <lineage>
        <taxon>Eukaryota</taxon>
        <taxon>Viridiplantae</taxon>
        <taxon>Streptophyta</taxon>
        <taxon>Embryophyta</taxon>
        <taxon>Tracheophyta</taxon>
        <taxon>Spermatophyta</taxon>
        <taxon>Magnoliopsida</taxon>
        <taxon>eudicotyledons</taxon>
        <taxon>Gunneridae</taxon>
        <taxon>Pentapetalae</taxon>
        <taxon>asterids</taxon>
        <taxon>Ericales</taxon>
        <taxon>Ericaceae</taxon>
        <taxon>Ericoideae</taxon>
        <taxon>Rhodoreae</taxon>
        <taxon>Rhododendron</taxon>
    </lineage>
</organism>
<dbReference type="Gene3D" id="1.20.1260.140">
    <property type="entry name" value="Alternative oxidase"/>
    <property type="match status" value="1"/>
</dbReference>
<keyword evidence="17" id="KW-1185">Reference proteome</keyword>
<dbReference type="GO" id="GO:0046872">
    <property type="term" value="F:metal ion binding"/>
    <property type="evidence" value="ECO:0007669"/>
    <property type="project" value="UniProtKB-UniRule"/>
</dbReference>
<evidence type="ECO:0000313" key="17">
    <source>
        <dbReference type="Proteomes" id="UP000823749"/>
    </source>
</evidence>
<gene>
    <name evidence="16" type="ORF">RHGRI_031212</name>
</gene>
<keyword evidence="5" id="KW-0813">Transport</keyword>
<proteinExistence type="inferred from homology"/>
<dbReference type="GO" id="GO:0102721">
    <property type="term" value="F:ubiquinol:oxygen oxidoreductase activity"/>
    <property type="evidence" value="ECO:0007669"/>
    <property type="project" value="UniProtKB-EC"/>
</dbReference>
<dbReference type="GO" id="GO:0010230">
    <property type="term" value="P:alternative respiration"/>
    <property type="evidence" value="ECO:0007669"/>
    <property type="project" value="TreeGrafter"/>
</dbReference>
<evidence type="ECO:0000256" key="12">
    <source>
        <dbReference type="ARBA" id="ARBA00023004"/>
    </source>
</evidence>
<keyword evidence="12 14" id="KW-0408">Iron</keyword>
<dbReference type="GO" id="GO:0098803">
    <property type="term" value="C:respiratory chain complex"/>
    <property type="evidence" value="ECO:0007669"/>
    <property type="project" value="UniProtKB-UniRule"/>
</dbReference>
<reference evidence="16" key="1">
    <citation type="submission" date="2020-08" db="EMBL/GenBank/DDBJ databases">
        <title>Plant Genome Project.</title>
        <authorList>
            <person name="Zhang R.-G."/>
        </authorList>
    </citation>
    <scope>NUCLEOTIDE SEQUENCE</scope>
    <source>
        <strain evidence="16">WSP0</strain>
        <tissue evidence="16">Leaf</tissue>
    </source>
</reference>
<keyword evidence="9 14" id="KW-0249">Electron transport</keyword>
<feature type="region of interest" description="Disordered" evidence="15">
    <location>
        <begin position="248"/>
        <end position="301"/>
    </location>
</feature>
<keyword evidence="11 14" id="KW-0560">Oxidoreductase</keyword>
<dbReference type="InterPro" id="IPR038659">
    <property type="entry name" value="AOX_sf"/>
</dbReference>
<name>A0AAV6I9J2_9ERIC</name>
<dbReference type="AlphaFoldDB" id="A0AAV6I9J2"/>
<evidence type="ECO:0000256" key="2">
    <source>
        <dbReference type="ARBA" id="ARBA00004448"/>
    </source>
</evidence>
<dbReference type="Pfam" id="PF01786">
    <property type="entry name" value="AOX"/>
    <property type="match status" value="1"/>
</dbReference>
<dbReference type="EMBL" id="JACTNZ010000011">
    <property type="protein sequence ID" value="KAG5524470.1"/>
    <property type="molecule type" value="Genomic_DNA"/>
</dbReference>
<evidence type="ECO:0000256" key="15">
    <source>
        <dbReference type="SAM" id="MobiDB-lite"/>
    </source>
</evidence>
<comment type="caution">
    <text evidence="16">The sequence shown here is derived from an EMBL/GenBank/DDBJ whole genome shotgun (WGS) entry which is preliminary data.</text>
</comment>
<keyword evidence="7 14" id="KW-0812">Transmembrane</keyword>
<evidence type="ECO:0000256" key="11">
    <source>
        <dbReference type="ARBA" id="ARBA00023002"/>
    </source>
</evidence>
<evidence type="ECO:0000256" key="7">
    <source>
        <dbReference type="ARBA" id="ARBA00022692"/>
    </source>
</evidence>
<comment type="subunit">
    <text evidence="4">Homodimer; disulfide-linked.</text>
</comment>
<dbReference type="Proteomes" id="UP000823749">
    <property type="component" value="Chromosome 11"/>
</dbReference>
<evidence type="ECO:0000256" key="3">
    <source>
        <dbReference type="ARBA" id="ARBA00008388"/>
    </source>
</evidence>
<dbReference type="InterPro" id="IPR002680">
    <property type="entry name" value="AOX"/>
</dbReference>
<comment type="catalytic activity">
    <reaction evidence="1 14">
        <text>2 a ubiquinol + O2 = 2 a ubiquinone + 2 H2O</text>
        <dbReference type="Rhea" id="RHEA:30255"/>
        <dbReference type="Rhea" id="RHEA-COMP:9565"/>
        <dbReference type="Rhea" id="RHEA-COMP:9566"/>
        <dbReference type="ChEBI" id="CHEBI:15377"/>
        <dbReference type="ChEBI" id="CHEBI:15379"/>
        <dbReference type="ChEBI" id="CHEBI:16389"/>
        <dbReference type="ChEBI" id="CHEBI:17976"/>
        <dbReference type="EC" id="1.10.3.11"/>
    </reaction>
</comment>
<keyword evidence="10" id="KW-1133">Transmembrane helix</keyword>
<accession>A0AAV6I9J2</accession>
<dbReference type="CDD" id="cd01053">
    <property type="entry name" value="AOX"/>
    <property type="match status" value="1"/>
</dbReference>
<evidence type="ECO:0000256" key="14">
    <source>
        <dbReference type="RuleBase" id="RU003779"/>
    </source>
</evidence>
<evidence type="ECO:0000256" key="6">
    <source>
        <dbReference type="ARBA" id="ARBA00022660"/>
    </source>
</evidence>
<keyword evidence="6 14" id="KW-0679">Respiratory chain</keyword>
<sequence>MWIRFPVMGARNASTVALDAKEQKEEEKVETGSAGGVAGGIGGTDDKAIVSYWGISPGKVTKEDAMMLETVAAVPGMVGGMLLHCKSIRRFEHSGGWIKALLEEAENERMHLMTFMEVAKPRWYERALVFAVQGVFFNAYFLGYLVSPKFAHRVTGYLEEEAIHSYTEFLKELDAGRIENGPAPAIAVDYWQLPPEATLRDVVVIVRADEAHHRDVNHFASDIHYQGHELKEAPAPLGSSSGIIRLQRREEDASEVNDEYQNQRTEKHLPNHESYENQRERNNDRCAQEVNQKQKQKRNDKHKIEGRLLCVGD</sequence>
<comment type="similarity">
    <text evidence="3 14">Belongs to the alternative oxidase family.</text>
</comment>
<dbReference type="EC" id="1.10.3.11" evidence="14"/>
<evidence type="ECO:0000256" key="8">
    <source>
        <dbReference type="ARBA" id="ARBA00022723"/>
    </source>
</evidence>
<comment type="subcellular location">
    <subcellularLocation>
        <location evidence="2">Mitochondrion inner membrane</location>
        <topology evidence="2">Multi-pass membrane protein</topology>
    </subcellularLocation>
</comment>
<keyword evidence="8 14" id="KW-0479">Metal-binding</keyword>
<evidence type="ECO:0000313" key="16">
    <source>
        <dbReference type="EMBL" id="KAG5524470.1"/>
    </source>
</evidence>
<keyword evidence="13 14" id="KW-0472">Membrane</keyword>
<dbReference type="PANTHER" id="PTHR31803">
    <property type="entry name" value="ALTERNATIVE OXIDASE"/>
    <property type="match status" value="1"/>
</dbReference>
<evidence type="ECO:0000256" key="10">
    <source>
        <dbReference type="ARBA" id="ARBA00022989"/>
    </source>
</evidence>
<evidence type="ECO:0000256" key="4">
    <source>
        <dbReference type="ARBA" id="ARBA00011748"/>
    </source>
</evidence>
<dbReference type="PANTHER" id="PTHR31803:SF3">
    <property type="entry name" value="ALTERNATIVE OXIDASE"/>
    <property type="match status" value="1"/>
</dbReference>
<feature type="region of interest" description="Disordered" evidence="15">
    <location>
        <begin position="18"/>
        <end position="37"/>
    </location>
</feature>
<evidence type="ECO:0000256" key="9">
    <source>
        <dbReference type="ARBA" id="ARBA00022982"/>
    </source>
</evidence>